<evidence type="ECO:0000313" key="1">
    <source>
        <dbReference type="EMBL" id="MFH6603280.1"/>
    </source>
</evidence>
<keyword evidence="2" id="KW-1185">Reference proteome</keyword>
<gene>
    <name evidence="1" type="ORF">ACEZ3G_07325</name>
</gene>
<organism evidence="1 2">
    <name type="scientific">Meishania litoralis</name>
    <dbReference type="NCBI Taxonomy" id="3434685"/>
    <lineage>
        <taxon>Bacteria</taxon>
        <taxon>Pseudomonadati</taxon>
        <taxon>Bacteroidota</taxon>
        <taxon>Flavobacteriia</taxon>
        <taxon>Flavobacteriales</taxon>
        <taxon>Flavobacteriaceae</taxon>
        <taxon>Meishania</taxon>
    </lineage>
</organism>
<dbReference type="EMBL" id="JBHFPV010000001">
    <property type="protein sequence ID" value="MFH6603280.1"/>
    <property type="molecule type" value="Genomic_DNA"/>
</dbReference>
<name>A0ACC7LJR1_9FLAO</name>
<dbReference type="Proteomes" id="UP001595191">
    <property type="component" value="Unassembled WGS sequence"/>
</dbReference>
<accession>A0ACC7LJR1</accession>
<reference evidence="1" key="1">
    <citation type="submission" date="2024-09" db="EMBL/GenBank/DDBJ databases">
        <authorList>
            <person name="Liu J."/>
        </authorList>
    </citation>
    <scope>NUCLEOTIDE SEQUENCE</scope>
    <source>
        <strain evidence="1">NBU2967</strain>
    </source>
</reference>
<sequence length="117" mass="13441">MKKIYHLGTCSTCQRIIKELEPLDGFILQDIKTDAMTIEQVEEMKELAGSYEALFSRRAMLFRQRGLHEKKLSDTDYKDLILDHYTFLKRPVIIVDGQIFAGNSKKVVEAAKVAIHP</sequence>
<protein>
    <submittedName>
        <fullName evidence="1">Arsenate reductase family protein</fullName>
    </submittedName>
</protein>
<evidence type="ECO:0000313" key="2">
    <source>
        <dbReference type="Proteomes" id="UP001595191"/>
    </source>
</evidence>
<proteinExistence type="predicted"/>
<comment type="caution">
    <text evidence="1">The sequence shown here is derived from an EMBL/GenBank/DDBJ whole genome shotgun (WGS) entry which is preliminary data.</text>
</comment>